<dbReference type="AlphaFoldDB" id="A0A0U5K0Y5"/>
<sequence>MTFREIKQLRLAKHLSQEQLAEKSKVSVRTIQRLEAGEDASISTLNLVAGSLGVKVGDLFPTTDSDRQKVKIQSADEQLQYQLHQRHEE</sequence>
<dbReference type="InterPro" id="IPR010982">
    <property type="entry name" value="Lambda_DNA-bd_dom_sf"/>
</dbReference>
<name>A0A0U5K0Y5_LIMRT</name>
<dbReference type="PROSITE" id="PS50943">
    <property type="entry name" value="HTH_CROC1"/>
    <property type="match status" value="1"/>
</dbReference>
<dbReference type="GO" id="GO:0005829">
    <property type="term" value="C:cytosol"/>
    <property type="evidence" value="ECO:0007669"/>
    <property type="project" value="TreeGrafter"/>
</dbReference>
<reference evidence="2" key="1">
    <citation type="submission" date="2015-10" db="EMBL/GenBank/DDBJ databases">
        <authorList>
            <person name="Gilbert D.G."/>
        </authorList>
    </citation>
    <scope>NUCLEOTIDE SEQUENCE</scope>
    <source>
        <strain evidence="2">Lp167-67</strain>
    </source>
</reference>
<accession>A0A0U5K0Y5</accession>
<dbReference type="SUPFAM" id="SSF47413">
    <property type="entry name" value="lambda repressor-like DNA-binding domains"/>
    <property type="match status" value="1"/>
</dbReference>
<evidence type="ECO:0000256" key="1">
    <source>
        <dbReference type="ARBA" id="ARBA00023125"/>
    </source>
</evidence>
<dbReference type="SMART" id="SM00530">
    <property type="entry name" value="HTH_XRE"/>
    <property type="match status" value="1"/>
</dbReference>
<dbReference type="Gene3D" id="1.10.260.40">
    <property type="entry name" value="lambda repressor-like DNA-binding domains"/>
    <property type="match status" value="1"/>
</dbReference>
<protein>
    <submittedName>
        <fullName evidence="2">Uncharacterized protein</fullName>
    </submittedName>
</protein>
<keyword evidence="1" id="KW-0238">DNA-binding</keyword>
<dbReference type="PANTHER" id="PTHR46797">
    <property type="entry name" value="HTH-TYPE TRANSCRIPTIONAL REGULATOR"/>
    <property type="match status" value="1"/>
</dbReference>
<dbReference type="Pfam" id="PF01381">
    <property type="entry name" value="HTH_3"/>
    <property type="match status" value="1"/>
</dbReference>
<dbReference type="CDD" id="cd00093">
    <property type="entry name" value="HTH_XRE"/>
    <property type="match status" value="1"/>
</dbReference>
<gene>
    <name evidence="2" type="ORF">LRLP16767_LRLP167_01285</name>
</gene>
<proteinExistence type="predicted"/>
<dbReference type="InterPro" id="IPR001387">
    <property type="entry name" value="Cro/C1-type_HTH"/>
</dbReference>
<dbReference type="GO" id="GO:0003677">
    <property type="term" value="F:DNA binding"/>
    <property type="evidence" value="ECO:0007669"/>
    <property type="project" value="UniProtKB-KW"/>
</dbReference>
<dbReference type="EMBL" id="LN887776">
    <property type="protein sequence ID" value="CUR43486.1"/>
    <property type="molecule type" value="Genomic_DNA"/>
</dbReference>
<dbReference type="InterPro" id="IPR050807">
    <property type="entry name" value="TransReg_Diox_bact_type"/>
</dbReference>
<dbReference type="GO" id="GO:0003700">
    <property type="term" value="F:DNA-binding transcription factor activity"/>
    <property type="evidence" value="ECO:0007669"/>
    <property type="project" value="TreeGrafter"/>
</dbReference>
<evidence type="ECO:0000313" key="2">
    <source>
        <dbReference type="EMBL" id="CUR43486.1"/>
    </source>
</evidence>
<organism evidence="2">
    <name type="scientific">Limosilactobacillus reuteri</name>
    <name type="common">Lactobacillus reuteri</name>
    <dbReference type="NCBI Taxonomy" id="1598"/>
    <lineage>
        <taxon>Bacteria</taxon>
        <taxon>Bacillati</taxon>
        <taxon>Bacillota</taxon>
        <taxon>Bacilli</taxon>
        <taxon>Lactobacillales</taxon>
        <taxon>Lactobacillaceae</taxon>
        <taxon>Limosilactobacillus</taxon>
    </lineage>
</organism>
<dbReference type="RefSeq" id="WP_016496614.1">
    <property type="nucleotide sequence ID" value="NZ_CABFNG010000048.1"/>
</dbReference>
<dbReference type="PANTHER" id="PTHR46797:SF1">
    <property type="entry name" value="METHYLPHOSPHONATE SYNTHASE"/>
    <property type="match status" value="1"/>
</dbReference>